<accession>A0A9X3MPE3</accession>
<reference evidence="2" key="1">
    <citation type="submission" date="2022-10" db="EMBL/GenBank/DDBJ databases">
        <title>The WGS of Solirubrobacter ginsenosidimutans DSM 21036.</title>
        <authorList>
            <person name="Jiang Z."/>
        </authorList>
    </citation>
    <scope>NUCLEOTIDE SEQUENCE</scope>
    <source>
        <strain evidence="2">DSM 21036</strain>
    </source>
</reference>
<keyword evidence="3" id="KW-1185">Reference proteome</keyword>
<proteinExistence type="predicted"/>
<dbReference type="AlphaFoldDB" id="A0A9X3MPE3"/>
<dbReference type="InterPro" id="IPR043129">
    <property type="entry name" value="ATPase_NBD"/>
</dbReference>
<comment type="caution">
    <text evidence="2">The sequence shown here is derived from an EMBL/GenBank/DDBJ whole genome shotgun (WGS) entry which is preliminary data.</text>
</comment>
<dbReference type="EMBL" id="JAPDOD010000004">
    <property type="protein sequence ID" value="MDA0159969.1"/>
    <property type="molecule type" value="Genomic_DNA"/>
</dbReference>
<dbReference type="Gene3D" id="3.30.420.40">
    <property type="match status" value="1"/>
</dbReference>
<evidence type="ECO:0000313" key="3">
    <source>
        <dbReference type="Proteomes" id="UP001149140"/>
    </source>
</evidence>
<dbReference type="Proteomes" id="UP001149140">
    <property type="component" value="Unassembled WGS sequence"/>
</dbReference>
<organism evidence="2 3">
    <name type="scientific">Solirubrobacter ginsenosidimutans</name>
    <dbReference type="NCBI Taxonomy" id="490573"/>
    <lineage>
        <taxon>Bacteria</taxon>
        <taxon>Bacillati</taxon>
        <taxon>Actinomycetota</taxon>
        <taxon>Thermoleophilia</taxon>
        <taxon>Solirubrobacterales</taxon>
        <taxon>Solirubrobacteraceae</taxon>
        <taxon>Solirubrobacter</taxon>
    </lineage>
</organism>
<name>A0A9X3MPE3_9ACTN</name>
<dbReference type="SUPFAM" id="SSF53067">
    <property type="entry name" value="Actin-like ATPase domain"/>
    <property type="match status" value="1"/>
</dbReference>
<dbReference type="Pfam" id="PF01968">
    <property type="entry name" value="Hydantoinase_A"/>
    <property type="match status" value="1"/>
</dbReference>
<evidence type="ECO:0000259" key="1">
    <source>
        <dbReference type="Pfam" id="PF01968"/>
    </source>
</evidence>
<dbReference type="GO" id="GO:0016787">
    <property type="term" value="F:hydrolase activity"/>
    <property type="evidence" value="ECO:0007669"/>
    <property type="project" value="InterPro"/>
</dbReference>
<protein>
    <recommendedName>
        <fullName evidence="1">Hydantoinase A/oxoprolinase domain-containing protein</fullName>
    </recommendedName>
</protein>
<dbReference type="NCBIfam" id="TIGR03123">
    <property type="entry name" value="one_C_unchar_1"/>
    <property type="match status" value="1"/>
</dbReference>
<dbReference type="InterPro" id="IPR002821">
    <property type="entry name" value="Hydantoinase_A"/>
</dbReference>
<gene>
    <name evidence="2" type="ORF">OM076_06835</name>
</gene>
<dbReference type="Gene3D" id="3.30.420.190">
    <property type="entry name" value="conserved archaeal protein q6m145"/>
    <property type="match status" value="1"/>
</dbReference>
<dbReference type="RefSeq" id="WP_270038738.1">
    <property type="nucleotide sequence ID" value="NZ_JAPDOD010000004.1"/>
</dbReference>
<feature type="domain" description="Hydantoinase A/oxoprolinase" evidence="1">
    <location>
        <begin position="64"/>
        <end position="339"/>
    </location>
</feature>
<dbReference type="InterPro" id="IPR002756">
    <property type="entry name" value="MfnF"/>
</dbReference>
<sequence length="346" mass="35665">MTGTTRTLATLAMDIGGANTKAAWLQGSTLRTVSRPFEVWRDRAALSRVLRDVAAEVAGGRVDAVAITMTAELSDAFRTKREGVAFVLDAVEDALGDRPLRVLTAAGELVSLQAARARPWDVAAANWVATALAVAEAYPDALLIDVGSTTADVIALVAGRVAATGRNDLERLQAGELVYTGLLRTNLAAIAPQVPVRGGWCPVASEYFAISGDVHLVLGGLTEDAYDCPTPDGRPATVPIARERIARLVCSDVDQLDAGEIDAIAAYLAAEQVRQIVAAARRVARPLPPGAPVVAAGSGAMLAREAAAHLGRPIADPPAAWGATGGEVAPAVALAALLAARGPGVR</sequence>
<evidence type="ECO:0000313" key="2">
    <source>
        <dbReference type="EMBL" id="MDA0159969.1"/>
    </source>
</evidence>